<name>A0A2D0NIR1_FLAN2</name>
<dbReference type="Gene3D" id="2.120.10.30">
    <property type="entry name" value="TolB, C-terminal domain"/>
    <property type="match status" value="1"/>
</dbReference>
<evidence type="ECO:0000259" key="1">
    <source>
        <dbReference type="Pfam" id="PF07995"/>
    </source>
</evidence>
<dbReference type="PROSITE" id="PS51257">
    <property type="entry name" value="PROKAR_LIPOPROTEIN"/>
    <property type="match status" value="1"/>
</dbReference>
<dbReference type="SUPFAM" id="SSF50952">
    <property type="entry name" value="Soluble quinoprotein glucose dehydrogenase"/>
    <property type="match status" value="1"/>
</dbReference>
<dbReference type="EMBL" id="PDUD01000001">
    <property type="protein sequence ID" value="PHN08382.1"/>
    <property type="molecule type" value="Genomic_DNA"/>
</dbReference>
<keyword evidence="3" id="KW-1185">Reference proteome</keyword>
<evidence type="ECO:0000313" key="2">
    <source>
        <dbReference type="EMBL" id="PHN08382.1"/>
    </source>
</evidence>
<dbReference type="PANTHER" id="PTHR19328:SF75">
    <property type="entry name" value="ALDOSE SUGAR DEHYDROGENASE YLII"/>
    <property type="match status" value="1"/>
</dbReference>
<comment type="caution">
    <text evidence="2">The sequence shown here is derived from an EMBL/GenBank/DDBJ whole genome shotgun (WGS) entry which is preliminary data.</text>
</comment>
<dbReference type="InterPro" id="IPR011041">
    <property type="entry name" value="Quinoprot_gluc/sorb_DH_b-prop"/>
</dbReference>
<gene>
    <name evidence="2" type="ORF">CRP01_00275</name>
</gene>
<reference evidence="2 3" key="1">
    <citation type="submission" date="2017-10" db="EMBL/GenBank/DDBJ databases">
        <title>The draft genome sequence of Lewinella nigricans NBRC 102662.</title>
        <authorList>
            <person name="Wang K."/>
        </authorList>
    </citation>
    <scope>NUCLEOTIDE SEQUENCE [LARGE SCALE GENOMIC DNA]</scope>
    <source>
        <strain evidence="2 3">NBRC 102662</strain>
    </source>
</reference>
<organism evidence="2 3">
    <name type="scientific">Flavilitoribacter nigricans (strain ATCC 23147 / DSM 23189 / NBRC 102662 / NCIMB 1420 / SS-2)</name>
    <name type="common">Lewinella nigricans</name>
    <dbReference type="NCBI Taxonomy" id="1122177"/>
    <lineage>
        <taxon>Bacteria</taxon>
        <taxon>Pseudomonadati</taxon>
        <taxon>Bacteroidota</taxon>
        <taxon>Saprospiria</taxon>
        <taxon>Saprospirales</taxon>
        <taxon>Lewinellaceae</taxon>
        <taxon>Flavilitoribacter</taxon>
    </lineage>
</organism>
<dbReference type="Proteomes" id="UP000223913">
    <property type="component" value="Unassembled WGS sequence"/>
</dbReference>
<dbReference type="InterPro" id="IPR011042">
    <property type="entry name" value="6-blade_b-propeller_TolB-like"/>
</dbReference>
<dbReference type="PANTHER" id="PTHR19328">
    <property type="entry name" value="HEDGEHOG-INTERACTING PROTEIN"/>
    <property type="match status" value="1"/>
</dbReference>
<dbReference type="Pfam" id="PF07995">
    <property type="entry name" value="GSDH"/>
    <property type="match status" value="1"/>
</dbReference>
<evidence type="ECO:0000313" key="3">
    <source>
        <dbReference type="Proteomes" id="UP000223913"/>
    </source>
</evidence>
<dbReference type="InterPro" id="IPR012938">
    <property type="entry name" value="Glc/Sorbosone_DH"/>
</dbReference>
<feature type="domain" description="Glucose/Sorbosone dehydrogenase" evidence="1">
    <location>
        <begin position="53"/>
        <end position="373"/>
    </location>
</feature>
<dbReference type="OrthoDB" id="9770043at2"/>
<accession>A0A2D0NIR1</accession>
<protein>
    <recommendedName>
        <fullName evidence="1">Glucose/Sorbosone dehydrogenase domain-containing protein</fullName>
    </recommendedName>
</protein>
<dbReference type="RefSeq" id="WP_099147974.1">
    <property type="nucleotide sequence ID" value="NZ_PDUD01000001.1"/>
</dbReference>
<proteinExistence type="predicted"/>
<dbReference type="AlphaFoldDB" id="A0A2D0NIR1"/>
<sequence>MDYRSIPLIGLLLSLIISCKPQKDNPPGEVHTPQQVVESEQHRFIIDTLARDLQVPWSIDWLPDGRMLISERNTGQIHLFEPETGFQKALPALPDVYRKGDGGLLDLKVHPDFIQNEWIYLAYSTSRPDSSSTTVVERIRLSGDTLGERERLFTAFPYYRSESHYGCRLLLTDGFLFITIGDRYRRDSAQYLSTHNGKVLRLYEDGSIPADNPFLSEPGAQPEIWSYGHRNPQGMAQHPISQEIWIHEHGPKGGDEINIVRPGRNYGWPLITYGEEYEGGPVGKGLQSQAGMEQPLYYYKPSIAPSDMLFYSGKAFPEWRGDLFIGAMALRHLNRLETQGNEIVHEERLLDGLDRIRSVSEGPEGFLYLGTDSGFLLCIKPARFFW</sequence>